<sequence>MKEGLELKAAVLKECFRRLVAQLTTIESSMNAIRESKSSETKSSAGDKFETGRAMLQLEENNLKQQLAAALGTRQLLTQAERQPTGGTIAIGSLVAMDKGLYFVSAGFGKVSVNGRDVFCTSPESPIGRRLIGKGVGEAFLFNEVRFVVLGFV</sequence>
<evidence type="ECO:0000313" key="2">
    <source>
        <dbReference type="Proteomes" id="UP000770785"/>
    </source>
</evidence>
<reference evidence="1 2" key="1">
    <citation type="submission" date="2020-03" db="EMBL/GenBank/DDBJ databases">
        <title>Genomic Encyclopedia of Type Strains, Phase IV (KMG-IV): sequencing the most valuable type-strain genomes for metagenomic binning, comparative biology and taxonomic classification.</title>
        <authorList>
            <person name="Goeker M."/>
        </authorList>
    </citation>
    <scope>NUCLEOTIDE SEQUENCE [LARGE SCALE GENOMIC DNA]</scope>
    <source>
        <strain evidence="1 2">DSM 105096</strain>
    </source>
</reference>
<protein>
    <recommendedName>
        <fullName evidence="3">3-oxoacyl-ACP synthase</fullName>
    </recommendedName>
</protein>
<comment type="caution">
    <text evidence="1">The sequence shown here is derived from an EMBL/GenBank/DDBJ whole genome shotgun (WGS) entry which is preliminary data.</text>
</comment>
<organism evidence="1 2">
    <name type="scientific">Neolewinella antarctica</name>
    <dbReference type="NCBI Taxonomy" id="442734"/>
    <lineage>
        <taxon>Bacteria</taxon>
        <taxon>Pseudomonadati</taxon>
        <taxon>Bacteroidota</taxon>
        <taxon>Saprospiria</taxon>
        <taxon>Saprospirales</taxon>
        <taxon>Lewinellaceae</taxon>
        <taxon>Neolewinella</taxon>
    </lineage>
</organism>
<gene>
    <name evidence="1" type="ORF">GGR27_000529</name>
</gene>
<dbReference type="Proteomes" id="UP000770785">
    <property type="component" value="Unassembled WGS sequence"/>
</dbReference>
<evidence type="ECO:0008006" key="3">
    <source>
        <dbReference type="Google" id="ProtNLM"/>
    </source>
</evidence>
<keyword evidence="2" id="KW-1185">Reference proteome</keyword>
<dbReference type="EMBL" id="JAATJH010000001">
    <property type="protein sequence ID" value="NJC25048.1"/>
    <property type="molecule type" value="Genomic_DNA"/>
</dbReference>
<dbReference type="RefSeq" id="WP_168035823.1">
    <property type="nucleotide sequence ID" value="NZ_JAATJH010000001.1"/>
</dbReference>
<evidence type="ECO:0000313" key="1">
    <source>
        <dbReference type="EMBL" id="NJC25048.1"/>
    </source>
</evidence>
<name>A0ABX0X7R0_9BACT</name>
<accession>A0ABX0X7R0</accession>
<proteinExistence type="predicted"/>